<evidence type="ECO:0000256" key="4">
    <source>
        <dbReference type="ARBA" id="ARBA00035707"/>
    </source>
</evidence>
<name>A0A2G9U4C3_TELCI</name>
<dbReference type="Pfam" id="PF00466">
    <property type="entry name" value="Ribosomal_L10"/>
    <property type="match status" value="1"/>
</dbReference>
<comment type="similarity">
    <text evidence="1">Belongs to the universal ribosomal protein uL10 family.</text>
</comment>
<keyword evidence="3" id="KW-0687">Ribonucleoprotein</keyword>
<evidence type="ECO:0000256" key="1">
    <source>
        <dbReference type="ARBA" id="ARBA00008889"/>
    </source>
</evidence>
<dbReference type="EMBL" id="KZ349821">
    <property type="protein sequence ID" value="PIO64532.1"/>
    <property type="molecule type" value="Genomic_DNA"/>
</dbReference>
<gene>
    <name evidence="6" type="ORF">TELCIR_13834</name>
</gene>
<evidence type="ECO:0000256" key="2">
    <source>
        <dbReference type="ARBA" id="ARBA00022980"/>
    </source>
</evidence>
<organism evidence="6 7">
    <name type="scientific">Teladorsagia circumcincta</name>
    <name type="common">Brown stomach worm</name>
    <name type="synonym">Ostertagia circumcincta</name>
    <dbReference type="NCBI Taxonomy" id="45464"/>
    <lineage>
        <taxon>Eukaryota</taxon>
        <taxon>Metazoa</taxon>
        <taxon>Ecdysozoa</taxon>
        <taxon>Nematoda</taxon>
        <taxon>Chromadorea</taxon>
        <taxon>Rhabditida</taxon>
        <taxon>Rhabditina</taxon>
        <taxon>Rhabditomorpha</taxon>
        <taxon>Strongyloidea</taxon>
        <taxon>Trichostrongylidae</taxon>
        <taxon>Teladorsagia</taxon>
    </lineage>
</organism>
<dbReference type="Proteomes" id="UP000230423">
    <property type="component" value="Unassembled WGS sequence"/>
</dbReference>
<protein>
    <recommendedName>
        <fullName evidence="4">Large ribosomal subunit protein uL10m</fullName>
    </recommendedName>
    <alternativeName>
        <fullName evidence="5">39S ribosomal protein L10, mitochondrial</fullName>
    </alternativeName>
</protein>
<reference evidence="6 7" key="1">
    <citation type="submission" date="2015-09" db="EMBL/GenBank/DDBJ databases">
        <title>Draft genome of the parasitic nematode Teladorsagia circumcincta isolate WARC Sus (inbred).</title>
        <authorList>
            <person name="Mitreva M."/>
        </authorList>
    </citation>
    <scope>NUCLEOTIDE SEQUENCE [LARGE SCALE GENOMIC DNA]</scope>
    <source>
        <strain evidence="6 7">S</strain>
    </source>
</reference>
<keyword evidence="2" id="KW-0689">Ribosomal protein</keyword>
<evidence type="ECO:0000313" key="6">
    <source>
        <dbReference type="EMBL" id="PIO64532.1"/>
    </source>
</evidence>
<evidence type="ECO:0000313" key="7">
    <source>
        <dbReference type="Proteomes" id="UP000230423"/>
    </source>
</evidence>
<dbReference type="GO" id="GO:1990904">
    <property type="term" value="C:ribonucleoprotein complex"/>
    <property type="evidence" value="ECO:0007669"/>
    <property type="project" value="UniProtKB-KW"/>
</dbReference>
<evidence type="ECO:0000256" key="3">
    <source>
        <dbReference type="ARBA" id="ARBA00023274"/>
    </source>
</evidence>
<dbReference type="InterPro" id="IPR043141">
    <property type="entry name" value="Ribosomal_uL10-like_sf"/>
</dbReference>
<keyword evidence="7" id="KW-1185">Reference proteome</keyword>
<evidence type="ECO:0000256" key="5">
    <source>
        <dbReference type="ARBA" id="ARBA00035716"/>
    </source>
</evidence>
<proteinExistence type="inferred from homology"/>
<dbReference type="GO" id="GO:0005840">
    <property type="term" value="C:ribosome"/>
    <property type="evidence" value="ECO:0007669"/>
    <property type="project" value="UniProtKB-KW"/>
</dbReference>
<sequence length="273" mass="30575">MNFNAECVSRNYGQVLIFRGASSEPGEQQGAWWTNPALMLVRGVGGSTGVVSLCATRSVSSKYPKPTPRPYRRRLFEAAVAPVLPEKLKVCTPPVFRRGVELEYDEVELALSRLVKKWIISEEFSVLGVCQYLPVPGRTLWLTKNQLRMKGLEFRSYGNRIMRKVFEGTPLSALNPVLVQTNAMLFGKDISALKTINDEAEKISWLVPLACVADGRIMSMEEVKQFSKVPSLANHRVETVQILSSQLEQLSRTLDSQSHQLTYALDQLANRTS</sequence>
<accession>A0A2G9U4C3</accession>
<dbReference type="InterPro" id="IPR047865">
    <property type="entry name" value="Ribosomal_uL10_bac_type"/>
</dbReference>
<dbReference type="PANTHER" id="PTHR11560">
    <property type="entry name" value="39S RIBOSOMAL PROTEIN L10, MITOCHONDRIAL"/>
    <property type="match status" value="1"/>
</dbReference>
<dbReference type="Gene3D" id="3.30.70.1730">
    <property type="match status" value="1"/>
</dbReference>
<dbReference type="AlphaFoldDB" id="A0A2G9U4C3"/>
<dbReference type="OrthoDB" id="360689at2759"/>
<dbReference type="InterPro" id="IPR001790">
    <property type="entry name" value="Ribosomal_uL10"/>
</dbReference>
<dbReference type="SUPFAM" id="SSF160369">
    <property type="entry name" value="Ribosomal protein L10-like"/>
    <property type="match status" value="1"/>
</dbReference>